<feature type="compositionally biased region" description="Basic and acidic residues" evidence="1">
    <location>
        <begin position="51"/>
        <end position="67"/>
    </location>
</feature>
<evidence type="ECO:0000256" key="1">
    <source>
        <dbReference type="SAM" id="MobiDB-lite"/>
    </source>
</evidence>
<accession>A0A8J2KX99</accession>
<evidence type="ECO:0000313" key="2">
    <source>
        <dbReference type="EMBL" id="CAG7734065.1"/>
    </source>
</evidence>
<name>A0A8J2KX99_9HEXA</name>
<feature type="region of interest" description="Disordered" evidence="1">
    <location>
        <begin position="48"/>
        <end position="69"/>
    </location>
</feature>
<comment type="caution">
    <text evidence="2">The sequence shown here is derived from an EMBL/GenBank/DDBJ whole genome shotgun (WGS) entry which is preliminary data.</text>
</comment>
<gene>
    <name evidence="2" type="ORF">AFUS01_LOCUS22472</name>
</gene>
<evidence type="ECO:0000313" key="3">
    <source>
        <dbReference type="Proteomes" id="UP000708208"/>
    </source>
</evidence>
<protein>
    <submittedName>
        <fullName evidence="2">Uncharacterized protein</fullName>
    </submittedName>
</protein>
<sequence>MLVPHIDTTYTLRSPVLPSRAGAMAAARSANNSDERTGERRKIGIRVYNPEPKKKMEREDSVGKEQSRVIQYQKPRTNLEIHVFSPKEMKRLEEDYRNRLIDEILSVMKSLQTEPIRLPSSSSSSRLNHPHAVEIQRRVMTHLNSYKRPQLFSNQR</sequence>
<dbReference type="EMBL" id="CAJVCH010262049">
    <property type="protein sequence ID" value="CAG7734065.1"/>
    <property type="molecule type" value="Genomic_DNA"/>
</dbReference>
<organism evidence="2 3">
    <name type="scientific">Allacma fusca</name>
    <dbReference type="NCBI Taxonomy" id="39272"/>
    <lineage>
        <taxon>Eukaryota</taxon>
        <taxon>Metazoa</taxon>
        <taxon>Ecdysozoa</taxon>
        <taxon>Arthropoda</taxon>
        <taxon>Hexapoda</taxon>
        <taxon>Collembola</taxon>
        <taxon>Symphypleona</taxon>
        <taxon>Sminthuridae</taxon>
        <taxon>Allacma</taxon>
    </lineage>
</organism>
<dbReference type="AlphaFoldDB" id="A0A8J2KX99"/>
<dbReference type="Proteomes" id="UP000708208">
    <property type="component" value="Unassembled WGS sequence"/>
</dbReference>
<proteinExistence type="predicted"/>
<reference evidence="2" key="1">
    <citation type="submission" date="2021-06" db="EMBL/GenBank/DDBJ databases">
        <authorList>
            <person name="Hodson N. C."/>
            <person name="Mongue J. A."/>
            <person name="Jaron S. K."/>
        </authorList>
    </citation>
    <scope>NUCLEOTIDE SEQUENCE</scope>
</reference>
<keyword evidence="3" id="KW-1185">Reference proteome</keyword>